<sequence length="382" mass="41664">MSRDLFTSESVSEGHPDKIADQISDAVLDAILKQDKKARVACETYVKTGMVMVGGEITTDAWVDIEEITRKTVRDIGYTSSEMGFDADSCAVLNVVGKQSPDINQGVDRKDPREQGAGDQGLMFGYATNETEVFMPAPVTYAHRLVKKQAEVRKSGKLDWLRPDAKSQVTFAYDKGVIVGIDAVVLSTQHSEDIQQKDLVEAVMEEIIKPVLPAHLLSERTKFHINPTGRFVIGGPVGDCGLTGRKIIVDTYGGTARHGGGAFSGKDPSKVDRSAAYAARYVAKNIVAAGLADRCEIQVSYAIGVAEPTSISVETFGTEKVAKDLIVSLISKHFDLRPYGLIEMLDLIQPIYQATAAYGHFGREEFPWESLNKVEDLKADAF</sequence>
<keyword evidence="9 10" id="KW-0630">Potassium</keyword>
<feature type="binding site" description="in other chain" evidence="10">
    <location>
        <position position="270"/>
    </location>
    <ligand>
        <name>L-methionine</name>
        <dbReference type="ChEBI" id="CHEBI:57844"/>
        <note>ligand shared between two neighboring subunits</note>
    </ligand>
</feature>
<feature type="binding site" evidence="10">
    <location>
        <position position="262"/>
    </location>
    <ligand>
        <name>ATP</name>
        <dbReference type="ChEBI" id="CHEBI:30616"/>
        <note>ligand shared between two neighboring subunits</note>
    </ligand>
</feature>
<dbReference type="InterPro" id="IPR022629">
    <property type="entry name" value="S-AdoMet_synt_central"/>
</dbReference>
<dbReference type="InterPro" id="IPR022636">
    <property type="entry name" value="S-AdoMet_synthetase_sfam"/>
</dbReference>
<evidence type="ECO:0000256" key="3">
    <source>
        <dbReference type="ARBA" id="ARBA00022563"/>
    </source>
</evidence>
<dbReference type="InterPro" id="IPR022630">
    <property type="entry name" value="S-AdoMet_synt_C"/>
</dbReference>
<evidence type="ECO:0000256" key="5">
    <source>
        <dbReference type="ARBA" id="ARBA00022723"/>
    </source>
</evidence>
<dbReference type="CDD" id="cd18079">
    <property type="entry name" value="S-AdoMet_synt"/>
    <property type="match status" value="1"/>
</dbReference>
<proteinExistence type="inferred from homology"/>
<feature type="domain" description="S-adenosylmethionine synthetase N-terminal" evidence="13">
    <location>
        <begin position="5"/>
        <end position="101"/>
    </location>
</feature>
<reference evidence="17" key="1">
    <citation type="journal article" date="2019" name="Int. J. Syst. Evol. Microbiol.">
        <title>The Global Catalogue of Microorganisms (GCM) 10K type strain sequencing project: providing services to taxonomists for standard genome sequencing and annotation.</title>
        <authorList>
            <consortium name="The Broad Institute Genomics Platform"/>
            <consortium name="The Broad Institute Genome Sequencing Center for Infectious Disease"/>
            <person name="Wu L."/>
            <person name="Ma J."/>
        </authorList>
    </citation>
    <scope>NUCLEOTIDE SEQUENCE [LARGE SCALE GENOMIC DNA]</scope>
    <source>
        <strain evidence="17">NBRC 103166</strain>
    </source>
</reference>
<feature type="domain" description="S-adenosylmethionine synthetase central" evidence="14">
    <location>
        <begin position="114"/>
        <end position="231"/>
    </location>
</feature>
<feature type="domain" description="S-adenosylmethionine synthetase C-terminal" evidence="15">
    <location>
        <begin position="233"/>
        <end position="369"/>
    </location>
</feature>
<comment type="subcellular location">
    <subcellularLocation>
        <location evidence="10 11">Cytoplasm</location>
    </subcellularLocation>
</comment>
<dbReference type="SUPFAM" id="SSF55973">
    <property type="entry name" value="S-adenosylmethionine synthetase"/>
    <property type="match status" value="3"/>
</dbReference>
<protein>
    <recommendedName>
        <fullName evidence="10">S-adenosylmethionine synthase</fullName>
        <shortName evidence="10">AdoMet synthase</shortName>
        <ecNumber evidence="10">2.5.1.6</ecNumber>
    </recommendedName>
    <alternativeName>
        <fullName evidence="10">MAT</fullName>
    </alternativeName>
    <alternativeName>
        <fullName evidence="10">Methionine adenosyltransferase</fullName>
    </alternativeName>
</protein>
<feature type="binding site" evidence="10">
    <location>
        <position position="239"/>
    </location>
    <ligand>
        <name>ATP</name>
        <dbReference type="ChEBI" id="CHEBI:30616"/>
        <note>ligand shared between two neighboring subunits</note>
    </ligand>
</feature>
<comment type="subunit">
    <text evidence="10">Homotetramer; dimer of dimers.</text>
</comment>
<dbReference type="Pfam" id="PF02772">
    <property type="entry name" value="S-AdoMet_synt_M"/>
    <property type="match status" value="1"/>
</dbReference>
<dbReference type="PANTHER" id="PTHR11964">
    <property type="entry name" value="S-ADENOSYLMETHIONINE SYNTHETASE"/>
    <property type="match status" value="1"/>
</dbReference>
<comment type="similarity">
    <text evidence="2 10 12">Belongs to the AdoMet synthase family.</text>
</comment>
<evidence type="ECO:0000313" key="16">
    <source>
        <dbReference type="EMBL" id="GLS90921.1"/>
    </source>
</evidence>
<dbReference type="InterPro" id="IPR022631">
    <property type="entry name" value="ADOMET_SYNTHASE_CS"/>
</dbReference>
<dbReference type="HAMAP" id="MF_00086">
    <property type="entry name" value="S_AdoMet_synth1"/>
    <property type="match status" value="1"/>
</dbReference>
<comment type="cofactor">
    <cofactor evidence="10">
        <name>Mg(2+)</name>
        <dbReference type="ChEBI" id="CHEBI:18420"/>
    </cofactor>
    <text evidence="10">Binds 2 divalent ions per subunit.</text>
</comment>
<accession>A0ABQ6E0Q0</accession>
<evidence type="ECO:0000256" key="4">
    <source>
        <dbReference type="ARBA" id="ARBA00022679"/>
    </source>
</evidence>
<feature type="region of interest" description="Flexible loop" evidence="10">
    <location>
        <begin position="99"/>
        <end position="109"/>
    </location>
</feature>
<comment type="catalytic activity">
    <reaction evidence="10">
        <text>L-methionine + ATP + H2O = S-adenosyl-L-methionine + phosphate + diphosphate</text>
        <dbReference type="Rhea" id="RHEA:21080"/>
        <dbReference type="ChEBI" id="CHEBI:15377"/>
        <dbReference type="ChEBI" id="CHEBI:30616"/>
        <dbReference type="ChEBI" id="CHEBI:33019"/>
        <dbReference type="ChEBI" id="CHEBI:43474"/>
        <dbReference type="ChEBI" id="CHEBI:57844"/>
        <dbReference type="ChEBI" id="CHEBI:59789"/>
        <dbReference type="EC" id="2.5.1.6"/>
    </reaction>
</comment>
<dbReference type="InterPro" id="IPR022628">
    <property type="entry name" value="S-AdoMet_synt_N"/>
</dbReference>
<evidence type="ECO:0000256" key="10">
    <source>
        <dbReference type="HAMAP-Rule" id="MF_00086"/>
    </source>
</evidence>
<dbReference type="PROSITE" id="PS00377">
    <property type="entry name" value="ADOMET_SYNTHASE_2"/>
    <property type="match status" value="1"/>
</dbReference>
<keyword evidence="8 10" id="KW-0460">Magnesium</keyword>
<dbReference type="RefSeq" id="WP_284204034.1">
    <property type="nucleotide sequence ID" value="NZ_BSPQ01000005.1"/>
</dbReference>
<dbReference type="PROSITE" id="PS00376">
    <property type="entry name" value="ADOMET_SYNTHASE_1"/>
    <property type="match status" value="1"/>
</dbReference>
<organism evidence="16 17">
    <name type="scientific">Psychromonas marina</name>
    <dbReference type="NCBI Taxonomy" id="88364"/>
    <lineage>
        <taxon>Bacteria</taxon>
        <taxon>Pseudomonadati</taxon>
        <taxon>Pseudomonadota</taxon>
        <taxon>Gammaproteobacteria</taxon>
        <taxon>Alteromonadales</taxon>
        <taxon>Psychromonadaceae</taxon>
        <taxon>Psychromonas</taxon>
    </lineage>
</organism>
<dbReference type="EC" id="2.5.1.6" evidence="10"/>
<dbReference type="Pfam" id="PF02773">
    <property type="entry name" value="S-AdoMet_synt_C"/>
    <property type="match status" value="1"/>
</dbReference>
<comment type="cofactor">
    <cofactor evidence="10">
        <name>K(+)</name>
        <dbReference type="ChEBI" id="CHEBI:29103"/>
    </cofactor>
    <text evidence="10">Binds 1 potassium ion per subunit.</text>
</comment>
<comment type="pathway">
    <text evidence="1 10">Amino-acid biosynthesis; S-adenosyl-L-methionine biosynthesis; S-adenosyl-L-methionine from L-methionine: step 1/1.</text>
</comment>
<feature type="binding site" description="in other chain" evidence="10">
    <location>
        <position position="56"/>
    </location>
    <ligand>
        <name>L-methionine</name>
        <dbReference type="ChEBI" id="CHEBI:57844"/>
        <note>ligand shared between two neighboring subunits</note>
    </ligand>
</feature>
<keyword evidence="3 10" id="KW-0554">One-carbon metabolism</keyword>
<evidence type="ECO:0000256" key="1">
    <source>
        <dbReference type="ARBA" id="ARBA00005224"/>
    </source>
</evidence>
<keyword evidence="6 10" id="KW-0547">Nucleotide-binding</keyword>
<feature type="binding site" description="in other chain" evidence="10">
    <location>
        <begin position="230"/>
        <end position="231"/>
    </location>
    <ligand>
        <name>ATP</name>
        <dbReference type="ChEBI" id="CHEBI:30616"/>
        <note>ligand shared between two neighboring subunits</note>
    </ligand>
</feature>
<evidence type="ECO:0000256" key="11">
    <source>
        <dbReference type="RuleBase" id="RU000542"/>
    </source>
</evidence>
<dbReference type="EMBL" id="BSPQ01000005">
    <property type="protein sequence ID" value="GLS90921.1"/>
    <property type="molecule type" value="Genomic_DNA"/>
</dbReference>
<comment type="function">
    <text evidence="10">Catalyzes the formation of S-adenosylmethionine (AdoMet) from methionine and ATP. The overall synthetic reaction is composed of two sequential steps, AdoMet formation and the subsequent tripolyphosphate hydrolysis which occurs prior to release of AdoMet from the enzyme.</text>
</comment>
<evidence type="ECO:0000256" key="2">
    <source>
        <dbReference type="ARBA" id="ARBA00009685"/>
    </source>
</evidence>
<evidence type="ECO:0000256" key="9">
    <source>
        <dbReference type="ARBA" id="ARBA00022958"/>
    </source>
</evidence>
<dbReference type="NCBIfam" id="TIGR01034">
    <property type="entry name" value="metK"/>
    <property type="match status" value="1"/>
</dbReference>
<gene>
    <name evidence="10 16" type="primary">metK</name>
    <name evidence="16" type="ORF">GCM10007916_19880</name>
</gene>
<evidence type="ECO:0000256" key="6">
    <source>
        <dbReference type="ARBA" id="ARBA00022741"/>
    </source>
</evidence>
<feature type="binding site" description="in other chain" evidence="10">
    <location>
        <begin position="245"/>
        <end position="246"/>
    </location>
    <ligand>
        <name>ATP</name>
        <dbReference type="ChEBI" id="CHEBI:30616"/>
        <note>ligand shared between two neighboring subunits</note>
    </ligand>
</feature>
<evidence type="ECO:0000259" key="13">
    <source>
        <dbReference type="Pfam" id="PF00438"/>
    </source>
</evidence>
<dbReference type="Proteomes" id="UP001157353">
    <property type="component" value="Unassembled WGS sequence"/>
</dbReference>
<evidence type="ECO:0000256" key="7">
    <source>
        <dbReference type="ARBA" id="ARBA00022840"/>
    </source>
</evidence>
<evidence type="ECO:0000259" key="15">
    <source>
        <dbReference type="Pfam" id="PF02773"/>
    </source>
</evidence>
<evidence type="ECO:0000256" key="12">
    <source>
        <dbReference type="RuleBase" id="RU004462"/>
    </source>
</evidence>
<keyword evidence="10" id="KW-0963">Cytoplasm</keyword>
<keyword evidence="7 10" id="KW-0067">ATP-binding</keyword>
<evidence type="ECO:0000259" key="14">
    <source>
        <dbReference type="Pfam" id="PF02772"/>
    </source>
</evidence>
<dbReference type="PIRSF" id="PIRSF000497">
    <property type="entry name" value="MAT"/>
    <property type="match status" value="1"/>
</dbReference>
<dbReference type="Pfam" id="PF00438">
    <property type="entry name" value="S-AdoMet_synt_N"/>
    <property type="match status" value="1"/>
</dbReference>
<feature type="binding site" description="in other chain" evidence="10">
    <location>
        <position position="15"/>
    </location>
    <ligand>
        <name>ATP</name>
        <dbReference type="ChEBI" id="CHEBI:30616"/>
        <note>ligand shared between two neighboring subunits</note>
    </ligand>
</feature>
<dbReference type="InterPro" id="IPR002133">
    <property type="entry name" value="S-AdoMet_synthetase"/>
</dbReference>
<feature type="binding site" evidence="10">
    <location>
        <position position="266"/>
    </location>
    <ligand>
        <name>ATP</name>
        <dbReference type="ChEBI" id="CHEBI:30616"/>
        <note>ligand shared between two neighboring subunits</note>
    </ligand>
</feature>
<name>A0ABQ6E0Q0_9GAMM</name>
<comment type="caution">
    <text evidence="16">The sequence shown here is derived from an EMBL/GenBank/DDBJ whole genome shotgun (WGS) entry which is preliminary data.</text>
</comment>
<evidence type="ECO:0000256" key="8">
    <source>
        <dbReference type="ARBA" id="ARBA00022842"/>
    </source>
</evidence>
<keyword evidence="4 10" id="KW-0808">Transferase</keyword>
<feature type="binding site" evidence="10">
    <location>
        <position position="17"/>
    </location>
    <ligand>
        <name>Mg(2+)</name>
        <dbReference type="ChEBI" id="CHEBI:18420"/>
    </ligand>
</feature>
<keyword evidence="17" id="KW-1185">Reference proteome</keyword>
<dbReference type="Gene3D" id="3.30.300.10">
    <property type="match status" value="3"/>
</dbReference>
<evidence type="ECO:0000313" key="17">
    <source>
        <dbReference type="Proteomes" id="UP001157353"/>
    </source>
</evidence>
<feature type="binding site" evidence="10">
    <location>
        <position position="239"/>
    </location>
    <ligand>
        <name>L-methionine</name>
        <dbReference type="ChEBI" id="CHEBI:57844"/>
        <note>ligand shared between two neighboring subunits</note>
    </ligand>
</feature>
<feature type="binding site" description="in other chain" evidence="10">
    <location>
        <begin position="164"/>
        <end position="166"/>
    </location>
    <ligand>
        <name>ATP</name>
        <dbReference type="ChEBI" id="CHEBI:30616"/>
        <note>ligand shared between two neighboring subunits</note>
    </ligand>
</feature>
<keyword evidence="5 10" id="KW-0479">Metal-binding</keyword>
<feature type="binding site" description="in other chain" evidence="10">
    <location>
        <position position="99"/>
    </location>
    <ligand>
        <name>L-methionine</name>
        <dbReference type="ChEBI" id="CHEBI:57844"/>
        <note>ligand shared between two neighboring subunits</note>
    </ligand>
</feature>
<feature type="binding site" evidence="10">
    <location>
        <position position="43"/>
    </location>
    <ligand>
        <name>K(+)</name>
        <dbReference type="ChEBI" id="CHEBI:29103"/>
    </ligand>
</feature>